<dbReference type="EMBL" id="KZ857391">
    <property type="protein sequence ID" value="RDX52118.1"/>
    <property type="molecule type" value="Genomic_DNA"/>
</dbReference>
<reference evidence="2 3" key="1">
    <citation type="journal article" date="2018" name="Biotechnol. Biofuels">
        <title>Integrative visual omics of the white-rot fungus Polyporus brumalis exposes the biotechnological potential of its oxidative enzymes for delignifying raw plant biomass.</title>
        <authorList>
            <person name="Miyauchi S."/>
            <person name="Rancon A."/>
            <person name="Drula E."/>
            <person name="Hage H."/>
            <person name="Chaduli D."/>
            <person name="Favel A."/>
            <person name="Grisel S."/>
            <person name="Henrissat B."/>
            <person name="Herpoel-Gimbert I."/>
            <person name="Ruiz-Duenas F.J."/>
            <person name="Chevret D."/>
            <person name="Hainaut M."/>
            <person name="Lin J."/>
            <person name="Wang M."/>
            <person name="Pangilinan J."/>
            <person name="Lipzen A."/>
            <person name="Lesage-Meessen L."/>
            <person name="Navarro D."/>
            <person name="Riley R."/>
            <person name="Grigoriev I.V."/>
            <person name="Zhou S."/>
            <person name="Raouche S."/>
            <person name="Rosso M.N."/>
        </authorList>
    </citation>
    <scope>NUCLEOTIDE SEQUENCE [LARGE SCALE GENOMIC DNA]</scope>
    <source>
        <strain evidence="2 3">BRFM 1820</strain>
    </source>
</reference>
<gene>
    <name evidence="2" type="ORF">OH76DRAFT_1480752</name>
</gene>
<name>A0A371DHX0_9APHY</name>
<evidence type="ECO:0000313" key="3">
    <source>
        <dbReference type="Proteomes" id="UP000256964"/>
    </source>
</evidence>
<feature type="region of interest" description="Disordered" evidence="1">
    <location>
        <begin position="146"/>
        <end position="171"/>
    </location>
</feature>
<organism evidence="2 3">
    <name type="scientific">Lentinus brumalis</name>
    <dbReference type="NCBI Taxonomy" id="2498619"/>
    <lineage>
        <taxon>Eukaryota</taxon>
        <taxon>Fungi</taxon>
        <taxon>Dikarya</taxon>
        <taxon>Basidiomycota</taxon>
        <taxon>Agaricomycotina</taxon>
        <taxon>Agaricomycetes</taxon>
        <taxon>Polyporales</taxon>
        <taxon>Polyporaceae</taxon>
        <taxon>Lentinus</taxon>
    </lineage>
</organism>
<protein>
    <submittedName>
        <fullName evidence="2">Uncharacterized protein</fullName>
    </submittedName>
</protein>
<sequence>MAHLSVANQNRMWWYTHVVMSAWMLKVYIWTENDAPPRLCNVRLRNANQIRLSLRGHPAIREAFALIDGEEVQIWSPFRQEWVTRSRGSDVYVCVYLRYTVLVRGVNVRHCPGLDDLLANDNHPDGNAHLRFREAYRSRYGEGAEHVPIGQLPTPESSDEEDGAGMRTVWY</sequence>
<evidence type="ECO:0000256" key="1">
    <source>
        <dbReference type="SAM" id="MobiDB-lite"/>
    </source>
</evidence>
<dbReference type="Proteomes" id="UP000256964">
    <property type="component" value="Unassembled WGS sequence"/>
</dbReference>
<dbReference type="AlphaFoldDB" id="A0A371DHX0"/>
<evidence type="ECO:0000313" key="2">
    <source>
        <dbReference type="EMBL" id="RDX52118.1"/>
    </source>
</evidence>
<accession>A0A371DHX0</accession>
<keyword evidence="3" id="KW-1185">Reference proteome</keyword>
<proteinExistence type="predicted"/>